<evidence type="ECO:0000313" key="1">
    <source>
        <dbReference type="EMBL" id="GAA0743325.1"/>
    </source>
</evidence>
<name>A0ABN1JN91_9BURK</name>
<keyword evidence="2" id="KW-1185">Reference proteome</keyword>
<accession>A0ABN1JN91</accession>
<evidence type="ECO:0000313" key="2">
    <source>
        <dbReference type="Proteomes" id="UP001500279"/>
    </source>
</evidence>
<dbReference type="EMBL" id="BAAAEW010000004">
    <property type="protein sequence ID" value="GAA0743325.1"/>
    <property type="molecule type" value="Genomic_DNA"/>
</dbReference>
<dbReference type="Pfam" id="PF05114">
    <property type="entry name" value="MbnB_TglH_ChrH"/>
    <property type="match status" value="1"/>
</dbReference>
<comment type="caution">
    <text evidence="1">The sequence shown here is derived from an EMBL/GenBank/DDBJ whole genome shotgun (WGS) entry which is preliminary data.</text>
</comment>
<dbReference type="Proteomes" id="UP001500279">
    <property type="component" value="Unassembled WGS sequence"/>
</dbReference>
<sequence length="279" mass="31620">MPKRDCNPHCLGVGLNHRHEIEAEIIDRLDELDLLEVISDNILQDEQVGEPLRRLMRDKPLVLHGVSTSLGTAAPLDPDHLAATLQAVERWQPLWFSDHIAFSRVGELDVGHLMPVRRSLANQQRIAAKIRQIQQASATPFLVENITYYFEHGDEEMDELSFVNGILQQADCGLLLDVNNLHINAQNHRFDPYEYLAGLDLGRVVELHLAGGFVRDELLIDSHGHRIGEPVWELLRHVCERAQPRAIIIERDINFDLADIFDSVARAREILLQTEALAA</sequence>
<dbReference type="InterPro" id="IPR007801">
    <property type="entry name" value="MbnB/TglH/ChrH"/>
</dbReference>
<proteinExistence type="predicted"/>
<reference evidence="1 2" key="1">
    <citation type="journal article" date="2019" name="Int. J. Syst. Evol. Microbiol.">
        <title>The Global Catalogue of Microorganisms (GCM) 10K type strain sequencing project: providing services to taxonomists for standard genome sequencing and annotation.</title>
        <authorList>
            <consortium name="The Broad Institute Genomics Platform"/>
            <consortium name="The Broad Institute Genome Sequencing Center for Infectious Disease"/>
            <person name="Wu L."/>
            <person name="Ma J."/>
        </authorList>
    </citation>
    <scope>NUCLEOTIDE SEQUENCE [LARGE SCALE GENOMIC DNA]</scope>
    <source>
        <strain evidence="1 2">JCM 15503</strain>
    </source>
</reference>
<dbReference type="PANTHER" id="PTHR42194">
    <property type="entry name" value="UPF0276 PROTEIN HI_1600"/>
    <property type="match status" value="1"/>
</dbReference>
<dbReference type="RefSeq" id="WP_141292084.1">
    <property type="nucleotide sequence ID" value="NZ_BAAAEW010000004.1"/>
</dbReference>
<dbReference type="Gene3D" id="3.20.20.150">
    <property type="entry name" value="Divalent-metal-dependent TIM barrel enzymes"/>
    <property type="match status" value="1"/>
</dbReference>
<protein>
    <submittedName>
        <fullName evidence="1">DUF692 domain-containing protein</fullName>
    </submittedName>
</protein>
<dbReference type="NCBIfam" id="NF003818">
    <property type="entry name" value="PRK05409.1"/>
    <property type="match status" value="1"/>
</dbReference>
<dbReference type="InterPro" id="IPR036237">
    <property type="entry name" value="Xyl_isomerase-like_sf"/>
</dbReference>
<organism evidence="1 2">
    <name type="scientific">Ideonella azotifigens</name>
    <dbReference type="NCBI Taxonomy" id="513160"/>
    <lineage>
        <taxon>Bacteria</taxon>
        <taxon>Pseudomonadati</taxon>
        <taxon>Pseudomonadota</taxon>
        <taxon>Betaproteobacteria</taxon>
        <taxon>Burkholderiales</taxon>
        <taxon>Sphaerotilaceae</taxon>
        <taxon>Ideonella</taxon>
    </lineage>
</organism>
<dbReference type="PANTHER" id="PTHR42194:SF1">
    <property type="entry name" value="UPF0276 PROTEIN HI_1600"/>
    <property type="match status" value="1"/>
</dbReference>
<gene>
    <name evidence="1" type="ORF">GCM10009107_07740</name>
</gene>
<dbReference type="SUPFAM" id="SSF51658">
    <property type="entry name" value="Xylose isomerase-like"/>
    <property type="match status" value="1"/>
</dbReference>